<sequence>MAARAFLLALALGGARAQDVEIEAVPDVEVVQRPQLLYSSISPKLRIQGKGFGKVAGDVHAAFIPPLEKKGKRFYNLTVTDTVLTIGLKKGFQWPQSSTGETSTLFLQSLVVDAHGSQNQLPNPVPVASIIPPPSVVRGEDKLVYMTGTNRFLINGTGFREGSMSLTFDPPLIRDVDYVLAVRSPTCMQLVLKTGRKWRSDGEPGPLRLRRIDSGAGALRIDPKFGGVIVAEVQVDLGGHGVIASPSPQTLLYQNAPSLVIKGSGFAHVNEVANFGSPRLRWGNGLLGRGVNYTVSTFDDNKVELVLKPGSVWRRNGANLPAPLTLLAADVGSGLVAMGATEARKGVRVATVFEAPKINPQPLTSLFRTHSAQLWITGVGFTRPGSVVGGFGGEMKLDFEPELKVGQDYTLTVFNRTHLLVRLREGRAWAAAPGPLYVVGCDAGAGPYEAFKPAAVAHILPDADSHPSGVEVTRTNSQVLYQTPAIRHLEIHGSSLSMEAKLVFSPPLYKNVDYKVLRATSDLMVLGLLAGKTWRQTAGHLMLMSIDTGDGAVEMAHGTGIVVADVAANPTVATSTARITASTTRRLSIYGTGFSIDGTELTLEPTSRSAYDVEAVYENEVVLRLREGKTWGSLGSAESMPLVVTKIDTAAGEYIFQDTYGKPQPVVVALIVPDSAATTKGGDVMRCDDTCMWANDGVCDDGSKGRGKDGDARDGAWWEDDDLGGWYSDEREDTDEFDQYDYGYMYDDSYGYYGDDAAMPACIAGTDCTDCGGPLEFMAEDDDADADAGDWDDDEWFDDDTEEWWDDDYDFGEEWDGFEDDEKDGDGPIGIISSVQPSKKPNKRHMTKEQREALKHGSGGFFDVAAHPAAAAGAALAALVLAAVGCLSFCKKEEGLPTENPCLGGKRKQAQA</sequence>
<feature type="region of interest" description="Disordered" evidence="1">
    <location>
        <begin position="814"/>
        <end position="852"/>
    </location>
</feature>
<evidence type="ECO:0000256" key="2">
    <source>
        <dbReference type="SAM" id="SignalP"/>
    </source>
</evidence>
<organism evidence="3 4">
    <name type="scientific">Aureococcus anophagefferens</name>
    <name type="common">Harmful bloom alga</name>
    <dbReference type="NCBI Taxonomy" id="44056"/>
    <lineage>
        <taxon>Eukaryota</taxon>
        <taxon>Sar</taxon>
        <taxon>Stramenopiles</taxon>
        <taxon>Ochrophyta</taxon>
        <taxon>Pelagophyceae</taxon>
        <taxon>Pelagomonadales</taxon>
        <taxon>Pelagomonadaceae</taxon>
        <taxon>Aureococcus</taxon>
    </lineage>
</organism>
<evidence type="ECO:0000313" key="4">
    <source>
        <dbReference type="Proteomes" id="UP001363151"/>
    </source>
</evidence>
<accession>A0ABR1FV10</accession>
<keyword evidence="2" id="KW-0732">Signal</keyword>
<dbReference type="EMBL" id="JBBJCI010000226">
    <property type="protein sequence ID" value="KAK7239068.1"/>
    <property type="molecule type" value="Genomic_DNA"/>
</dbReference>
<feature type="chain" id="PRO_5045634654" description="IPT/TIG domain-containing protein" evidence="2">
    <location>
        <begin position="18"/>
        <end position="912"/>
    </location>
</feature>
<evidence type="ECO:0000256" key="1">
    <source>
        <dbReference type="SAM" id="MobiDB-lite"/>
    </source>
</evidence>
<gene>
    <name evidence="3" type="ORF">SO694_0002708</name>
</gene>
<evidence type="ECO:0008006" key="5">
    <source>
        <dbReference type="Google" id="ProtNLM"/>
    </source>
</evidence>
<feature type="signal peptide" evidence="2">
    <location>
        <begin position="1"/>
        <end position="17"/>
    </location>
</feature>
<proteinExistence type="predicted"/>
<comment type="caution">
    <text evidence="3">The sequence shown here is derived from an EMBL/GenBank/DDBJ whole genome shotgun (WGS) entry which is preliminary data.</text>
</comment>
<feature type="compositionally biased region" description="Basic and acidic residues" evidence="1">
    <location>
        <begin position="703"/>
        <end position="716"/>
    </location>
</feature>
<evidence type="ECO:0000313" key="3">
    <source>
        <dbReference type="EMBL" id="KAK7239068.1"/>
    </source>
</evidence>
<keyword evidence="4" id="KW-1185">Reference proteome</keyword>
<dbReference type="Proteomes" id="UP001363151">
    <property type="component" value="Unassembled WGS sequence"/>
</dbReference>
<name>A0ABR1FV10_AURAN</name>
<feature type="compositionally biased region" description="Acidic residues" evidence="1">
    <location>
        <begin position="814"/>
        <end position="824"/>
    </location>
</feature>
<protein>
    <recommendedName>
        <fullName evidence="5">IPT/TIG domain-containing protein</fullName>
    </recommendedName>
</protein>
<reference evidence="3 4" key="1">
    <citation type="submission" date="2024-03" db="EMBL/GenBank/DDBJ databases">
        <title>Aureococcus anophagefferens CCMP1851 and Kratosvirus quantuckense: Draft genome of a second virus-susceptible host strain in the model system.</title>
        <authorList>
            <person name="Chase E."/>
            <person name="Truchon A.R."/>
            <person name="Schepens W."/>
            <person name="Wilhelm S.W."/>
        </authorList>
    </citation>
    <scope>NUCLEOTIDE SEQUENCE [LARGE SCALE GENOMIC DNA]</scope>
    <source>
        <strain evidence="3 4">CCMP1851</strain>
    </source>
</reference>
<feature type="region of interest" description="Disordered" evidence="1">
    <location>
        <begin position="703"/>
        <end position="730"/>
    </location>
</feature>